<evidence type="ECO:0000313" key="2">
    <source>
        <dbReference type="Proteomes" id="UP000224829"/>
    </source>
</evidence>
<accession>A0A1Y0SUM2</accession>
<proteinExistence type="predicted"/>
<name>A0A1Y0SUM2_9CAUD</name>
<organism evidence="1 2">
    <name type="scientific">Pseudomonas phage Noxifer</name>
    <dbReference type="NCBI Taxonomy" id="2006684"/>
    <lineage>
        <taxon>Viruses</taxon>
        <taxon>Duplodnaviria</taxon>
        <taxon>Heunggongvirae</taxon>
        <taxon>Uroviricota</taxon>
        <taxon>Caudoviricetes</taxon>
        <taxon>Chimalliviridae</taxon>
        <taxon>Noxifervirus</taxon>
        <taxon>Noxifervirus noxifer</taxon>
    </lineage>
</organism>
<gene>
    <name evidence="1" type="ORF">NOXIFER_41</name>
</gene>
<evidence type="ECO:0000313" key="1">
    <source>
        <dbReference type="EMBL" id="ARV77212.1"/>
    </source>
</evidence>
<reference evidence="1 2" key="1">
    <citation type="submission" date="2017-05" db="EMBL/GenBank/DDBJ databases">
        <authorList>
            <person name="Song R."/>
            <person name="Chenine A.L."/>
            <person name="Ruprecht R.M."/>
        </authorList>
    </citation>
    <scope>NUCLEOTIDE SEQUENCE [LARGE SCALE GENOMIC DNA]</scope>
</reference>
<dbReference type="EMBL" id="MF063068">
    <property type="protein sequence ID" value="ARV77212.1"/>
    <property type="molecule type" value="Genomic_DNA"/>
</dbReference>
<dbReference type="Proteomes" id="UP000224829">
    <property type="component" value="Segment"/>
</dbReference>
<keyword evidence="2" id="KW-1185">Reference proteome</keyword>
<sequence length="167" mass="18987">MNQTITREHPFRACATVDVSFVMEQFRPIILWMEALISNADSTAYRAFDRDAMFMRLFEAADHHLAFELGRKQGNVGFDFYIQEYGGQFAKYLNDAEFLRAGGIYFANAVGYLARCLDMARQEAENLGAIVTEVDGTPYIGMSLFTYIVTASFDNHLYDFVPGSMTY</sequence>
<protein>
    <submittedName>
        <fullName evidence="1">Uncharacterized protein</fullName>
    </submittedName>
</protein>